<sequence length="118" mass="12880">MSKQSSSTFQSSSFSYSSSSSSSTSDGVTTGTRSAQHVYTDPEGNTTVKTANQNMGEPMIQDTRHFDSNGRERVGALGSSGASTSRRIEDVSDEDQAKRDREYEERMEDEYAKREGGA</sequence>
<evidence type="ECO:0000313" key="2">
    <source>
        <dbReference type="EMBL" id="KXT04382.1"/>
    </source>
</evidence>
<feature type="compositionally biased region" description="Basic and acidic residues" evidence="1">
    <location>
        <begin position="62"/>
        <end position="74"/>
    </location>
</feature>
<gene>
    <name evidence="2" type="ORF">AC578_3589</name>
</gene>
<dbReference type="Proteomes" id="UP000070133">
    <property type="component" value="Unassembled WGS sequence"/>
</dbReference>
<protein>
    <submittedName>
        <fullName evidence="2">Uncharacterized protein</fullName>
    </submittedName>
</protein>
<reference evidence="2 3" key="1">
    <citation type="submission" date="2015-07" db="EMBL/GenBank/DDBJ databases">
        <title>Comparative genomics of the Sigatoka disease complex on banana suggests a link between parallel evolutionary changes in Pseudocercospora fijiensis and Pseudocercospora eumusae and increased virulence on the banana host.</title>
        <authorList>
            <person name="Chang T.-C."/>
            <person name="Salvucci A."/>
            <person name="Crous P.W."/>
            <person name="Stergiopoulos I."/>
        </authorList>
    </citation>
    <scope>NUCLEOTIDE SEQUENCE [LARGE SCALE GENOMIC DNA]</scope>
    <source>
        <strain evidence="2 3">CBS 114824</strain>
    </source>
</reference>
<accession>A0A139HPS3</accession>
<evidence type="ECO:0000256" key="1">
    <source>
        <dbReference type="SAM" id="MobiDB-lite"/>
    </source>
</evidence>
<feature type="compositionally biased region" description="Basic and acidic residues" evidence="1">
    <location>
        <begin position="86"/>
        <end position="118"/>
    </location>
</feature>
<dbReference type="OrthoDB" id="10253736at2759"/>
<dbReference type="AlphaFoldDB" id="A0A139HPS3"/>
<feature type="compositionally biased region" description="Polar residues" evidence="1">
    <location>
        <begin position="26"/>
        <end position="55"/>
    </location>
</feature>
<feature type="region of interest" description="Disordered" evidence="1">
    <location>
        <begin position="1"/>
        <end position="118"/>
    </location>
</feature>
<dbReference type="EMBL" id="LFZN01000021">
    <property type="protein sequence ID" value="KXT04382.1"/>
    <property type="molecule type" value="Genomic_DNA"/>
</dbReference>
<comment type="caution">
    <text evidence="2">The sequence shown here is derived from an EMBL/GenBank/DDBJ whole genome shotgun (WGS) entry which is preliminary data.</text>
</comment>
<name>A0A139HPS3_9PEZI</name>
<organism evidence="2 3">
    <name type="scientific">Pseudocercospora eumusae</name>
    <dbReference type="NCBI Taxonomy" id="321146"/>
    <lineage>
        <taxon>Eukaryota</taxon>
        <taxon>Fungi</taxon>
        <taxon>Dikarya</taxon>
        <taxon>Ascomycota</taxon>
        <taxon>Pezizomycotina</taxon>
        <taxon>Dothideomycetes</taxon>
        <taxon>Dothideomycetidae</taxon>
        <taxon>Mycosphaerellales</taxon>
        <taxon>Mycosphaerellaceae</taxon>
        <taxon>Pseudocercospora</taxon>
    </lineage>
</organism>
<evidence type="ECO:0000313" key="3">
    <source>
        <dbReference type="Proteomes" id="UP000070133"/>
    </source>
</evidence>
<feature type="compositionally biased region" description="Low complexity" evidence="1">
    <location>
        <begin position="1"/>
        <end position="25"/>
    </location>
</feature>
<keyword evidence="3" id="KW-1185">Reference proteome</keyword>
<proteinExistence type="predicted"/>